<reference evidence="1 2" key="1">
    <citation type="submission" date="2019-08" db="EMBL/GenBank/DDBJ databases">
        <title>Deep-cultivation of Planctomycetes and their phenomic and genomic characterization uncovers novel biology.</title>
        <authorList>
            <person name="Wiegand S."/>
            <person name="Jogler M."/>
            <person name="Boedeker C."/>
            <person name="Pinto D."/>
            <person name="Vollmers J."/>
            <person name="Rivas-Marin E."/>
            <person name="Kohn T."/>
            <person name="Peeters S.H."/>
            <person name="Heuer A."/>
            <person name="Rast P."/>
            <person name="Oberbeckmann S."/>
            <person name="Bunk B."/>
            <person name="Jeske O."/>
            <person name="Meyerdierks A."/>
            <person name="Storesund J.E."/>
            <person name="Kallscheuer N."/>
            <person name="Luecker S."/>
            <person name="Lage O.M."/>
            <person name="Pohl T."/>
            <person name="Merkel B.J."/>
            <person name="Hornburger P."/>
            <person name="Mueller R.-W."/>
            <person name="Bruemmer F."/>
            <person name="Labrenz M."/>
            <person name="Spormann A.M."/>
            <person name="Op den Camp H."/>
            <person name="Overmann J."/>
            <person name="Amann R."/>
            <person name="Jetten M.S.M."/>
            <person name="Mascher T."/>
            <person name="Medema M.H."/>
            <person name="Devos D.P."/>
            <person name="Kaster A.-K."/>
            <person name="Ovreas L."/>
            <person name="Rohde M."/>
            <person name="Galperin M.Y."/>
            <person name="Jogler C."/>
        </authorList>
    </citation>
    <scope>NUCLEOTIDE SEQUENCE [LARGE SCALE GENOMIC DNA]</scope>
    <source>
        <strain evidence="1 2">OJF2</strain>
    </source>
</reference>
<dbReference type="OrthoDB" id="13061at2"/>
<evidence type="ECO:0000313" key="1">
    <source>
        <dbReference type="EMBL" id="QEH37448.1"/>
    </source>
</evidence>
<name>A0A5B9W9Z6_9BACT</name>
<dbReference type="SUPFAM" id="SSF89155">
    <property type="entry name" value="TorD-like"/>
    <property type="match status" value="1"/>
</dbReference>
<dbReference type="EMBL" id="CP042997">
    <property type="protein sequence ID" value="QEH37448.1"/>
    <property type="molecule type" value="Genomic_DNA"/>
</dbReference>
<proteinExistence type="predicted"/>
<protein>
    <recommendedName>
        <fullName evidence="3">Chaperone protein TorD</fullName>
    </recommendedName>
</protein>
<evidence type="ECO:0000313" key="2">
    <source>
        <dbReference type="Proteomes" id="UP000324233"/>
    </source>
</evidence>
<dbReference type="Gene3D" id="1.10.3480.10">
    <property type="entry name" value="TorD-like"/>
    <property type="match status" value="1"/>
</dbReference>
<dbReference type="AlphaFoldDB" id="A0A5B9W9Z6"/>
<keyword evidence="2" id="KW-1185">Reference proteome</keyword>
<organism evidence="1 2">
    <name type="scientific">Aquisphaera giovannonii</name>
    <dbReference type="NCBI Taxonomy" id="406548"/>
    <lineage>
        <taxon>Bacteria</taxon>
        <taxon>Pseudomonadati</taxon>
        <taxon>Planctomycetota</taxon>
        <taxon>Planctomycetia</taxon>
        <taxon>Isosphaerales</taxon>
        <taxon>Isosphaeraceae</taxon>
        <taxon>Aquisphaera</taxon>
    </lineage>
</organism>
<dbReference type="Proteomes" id="UP000324233">
    <property type="component" value="Chromosome"/>
</dbReference>
<dbReference type="RefSeq" id="WP_148597004.1">
    <property type="nucleotide sequence ID" value="NZ_CP042997.1"/>
</dbReference>
<accession>A0A5B9W9Z6</accession>
<dbReference type="Pfam" id="PF02613">
    <property type="entry name" value="Nitrate_red_del"/>
    <property type="match status" value="1"/>
</dbReference>
<sequence>MTGLMVGPFVTSADEAREAIYGILEASLTHPDGGVWGQLVLADAQRRAIAAADLLREIAMSVSYPRLEGEGPARDLDLRALMVDLCQPLPQLKAGYERVICTKKPRPGCSPFALDHRRGLTERKAREALEALKGLYLSFEDFDAAEGRRRADHVACEIGFMRWLIGKGRVASLLCPFDPHAGEYAARCGLAQRDFFGNHLASWLVPFATGLQRNARSGYFETLGRFLAALAPFERHHLGIPAEAGAAPSRGRRRRISMAS</sequence>
<dbReference type="InterPro" id="IPR020945">
    <property type="entry name" value="DMSO/NO3_reduct_chaperone"/>
</dbReference>
<gene>
    <name evidence="1" type="ORF">OJF2_60390</name>
</gene>
<dbReference type="InterPro" id="IPR036411">
    <property type="entry name" value="TorD-like_sf"/>
</dbReference>
<dbReference type="KEGG" id="agv:OJF2_60390"/>
<evidence type="ECO:0008006" key="3">
    <source>
        <dbReference type="Google" id="ProtNLM"/>
    </source>
</evidence>